<feature type="coiled-coil region" evidence="1">
    <location>
        <begin position="67"/>
        <end position="94"/>
    </location>
</feature>
<feature type="compositionally biased region" description="Low complexity" evidence="2">
    <location>
        <begin position="270"/>
        <end position="288"/>
    </location>
</feature>
<proteinExistence type="predicted"/>
<feature type="region of interest" description="Disordered" evidence="2">
    <location>
        <begin position="260"/>
        <end position="293"/>
    </location>
</feature>
<dbReference type="EMBL" id="JBAKBE010000014">
    <property type="protein sequence ID" value="MEH0098470.1"/>
    <property type="molecule type" value="Genomic_DNA"/>
</dbReference>
<keyword evidence="4" id="KW-1185">Reference proteome</keyword>
<evidence type="ECO:0000256" key="1">
    <source>
        <dbReference type="SAM" id="Coils"/>
    </source>
</evidence>
<dbReference type="SUPFAM" id="SSF75708">
    <property type="entry name" value="Chemotaxis phosphatase CheZ"/>
    <property type="match status" value="1"/>
</dbReference>
<dbReference type="GO" id="GO:0016787">
    <property type="term" value="F:hydrolase activity"/>
    <property type="evidence" value="ECO:0007669"/>
    <property type="project" value="UniProtKB-KW"/>
</dbReference>
<dbReference type="Proteomes" id="UP001380822">
    <property type="component" value="Unassembled WGS sequence"/>
</dbReference>
<evidence type="ECO:0000256" key="2">
    <source>
        <dbReference type="SAM" id="MobiDB-lite"/>
    </source>
</evidence>
<dbReference type="RefSeq" id="WP_334252931.1">
    <property type="nucleotide sequence ID" value="NZ_JBAKBE010000014.1"/>
</dbReference>
<evidence type="ECO:0000313" key="4">
    <source>
        <dbReference type="Proteomes" id="UP001380822"/>
    </source>
</evidence>
<protein>
    <submittedName>
        <fullName evidence="3">Protein phosphatase CheZ</fullName>
        <ecNumber evidence="3">3.6.1.-</ecNumber>
    </submittedName>
</protein>
<keyword evidence="1" id="KW-0175">Coiled coil</keyword>
<gene>
    <name evidence="3" type="ORF">V6L76_19585</name>
</gene>
<evidence type="ECO:0000313" key="3">
    <source>
        <dbReference type="EMBL" id="MEH0098470.1"/>
    </source>
</evidence>
<organism evidence="3 4">
    <name type="scientific">Pannonibacter anstelovis</name>
    <dbReference type="NCBI Taxonomy" id="3121537"/>
    <lineage>
        <taxon>Bacteria</taxon>
        <taxon>Pseudomonadati</taxon>
        <taxon>Pseudomonadota</taxon>
        <taxon>Alphaproteobacteria</taxon>
        <taxon>Hyphomicrobiales</taxon>
        <taxon>Stappiaceae</taxon>
        <taxon>Pannonibacter</taxon>
    </lineage>
</organism>
<dbReference type="EC" id="3.6.1.-" evidence="3"/>
<dbReference type="Gene3D" id="1.10.287.500">
    <property type="entry name" value="Helix hairpin bin"/>
    <property type="match status" value="1"/>
</dbReference>
<keyword evidence="3" id="KW-0378">Hydrolase</keyword>
<dbReference type="InterPro" id="IPR007439">
    <property type="entry name" value="Chemotax_Pase_CheZ"/>
</dbReference>
<comment type="caution">
    <text evidence="3">The sequence shown here is derived from an EMBL/GenBank/DDBJ whole genome shotgun (WGS) entry which is preliminary data.</text>
</comment>
<reference evidence="3 4" key="1">
    <citation type="submission" date="2024-02" db="EMBL/GenBank/DDBJ databases">
        <title>A new putative Pannonibacter species isolated from two cases of bloodstream infections in paediatric patients.</title>
        <authorList>
            <person name="Castellana S."/>
            <person name="De Laurentiis V."/>
            <person name="Grassi M."/>
            <person name="De Leonardis F."/>
            <person name="Mosca A."/>
            <person name="De Carlo C."/>
            <person name="Sparapano E."/>
            <person name="Ronga L."/>
            <person name="Santacroce L."/>
            <person name="Chironna M."/>
            <person name="De Robertis A."/>
            <person name="Bianco A."/>
            <person name="Del Sambro L."/>
            <person name="Capozzi L."/>
            <person name="Parisi A."/>
        </authorList>
    </citation>
    <scope>NUCLEOTIDE SEQUENCE [LARGE SCALE GENOMIC DNA]</scope>
    <source>
        <strain evidence="3 4">Pt2</strain>
    </source>
</reference>
<name>A0ABU7ZTA8_9HYPH</name>
<sequence>MAETEPPVLIPEHEYHTLEQTLSESDRGRRFLSEYLRRHRSSETNSILDAIARLEKMMRRERSVPDLNRIRLDIADMHEAIERTKREISNIKKEDEESNRFTDASHELDAIITQTEGATQDILNAAEKIQEYAWTLREHGADEAVCDDIDAKATEIFMACSFQDLTGQRTQKVVHVLRYLESRINLMIGIWGIEDVEADDTAGPVDTRPDAHLLNGPQLAGKGVSQSFVDDMMGDGAAAQNSGFFSVEFAGETAAPAAAAAPAPAPQPAARPAAAPAKAAAPAPAPVATSDDHDMDQLDAATIDAIFEQTDETFAGEAGFDDPEQEMGEDDIAKLFDMGGGDEALAEETQADAEWEAAEEFSEDEDPLAMLTESERQALFS</sequence>
<accession>A0ABU7ZTA8</accession>
<dbReference type="Pfam" id="PF04344">
    <property type="entry name" value="CheZ"/>
    <property type="match status" value="1"/>
</dbReference>